<keyword evidence="5" id="KW-1133">Transmembrane helix</keyword>
<evidence type="ECO:0000313" key="7">
    <source>
        <dbReference type="Proteomes" id="UP000621510"/>
    </source>
</evidence>
<protein>
    <recommendedName>
        <fullName evidence="8">MFS transporter</fullName>
    </recommendedName>
</protein>
<evidence type="ECO:0008006" key="8">
    <source>
        <dbReference type="Google" id="ProtNLM"/>
    </source>
</evidence>
<dbReference type="EMBL" id="JAERRG010000115">
    <property type="protein sequence ID" value="MBL1121086.1"/>
    <property type="molecule type" value="Genomic_DNA"/>
</dbReference>
<feature type="non-terminal residue" evidence="6">
    <location>
        <position position="1"/>
    </location>
</feature>
<keyword evidence="5" id="KW-0812">Transmembrane</keyword>
<feature type="transmembrane region" description="Helical" evidence="5">
    <location>
        <begin position="23"/>
        <end position="41"/>
    </location>
</feature>
<proteinExistence type="predicted"/>
<evidence type="ECO:0000256" key="1">
    <source>
        <dbReference type="ARBA" id="ARBA00004651"/>
    </source>
</evidence>
<dbReference type="SUPFAM" id="SSF103473">
    <property type="entry name" value="MFS general substrate transporter"/>
    <property type="match status" value="1"/>
</dbReference>
<dbReference type="InterPro" id="IPR051084">
    <property type="entry name" value="H+-coupled_symporters"/>
</dbReference>
<evidence type="ECO:0000313" key="6">
    <source>
        <dbReference type="EMBL" id="MBL1121086.1"/>
    </source>
</evidence>
<keyword evidence="7" id="KW-1185">Reference proteome</keyword>
<organism evidence="6 7">
    <name type="scientific">Streptomyces endocoffeicus</name>
    <dbReference type="NCBI Taxonomy" id="2898945"/>
    <lineage>
        <taxon>Bacteria</taxon>
        <taxon>Bacillati</taxon>
        <taxon>Actinomycetota</taxon>
        <taxon>Actinomycetes</taxon>
        <taxon>Kitasatosporales</taxon>
        <taxon>Streptomycetaceae</taxon>
        <taxon>Streptomyces</taxon>
    </lineage>
</organism>
<keyword evidence="2" id="KW-0813">Transport</keyword>
<dbReference type="PANTHER" id="PTHR43528">
    <property type="entry name" value="ALPHA-KETOGLUTARATE PERMEASE"/>
    <property type="match status" value="1"/>
</dbReference>
<evidence type="ECO:0000256" key="3">
    <source>
        <dbReference type="ARBA" id="ARBA00022475"/>
    </source>
</evidence>
<keyword evidence="5" id="KW-0472">Membrane</keyword>
<reference evidence="6 7" key="1">
    <citation type="submission" date="2021-01" db="EMBL/GenBank/DDBJ databases">
        <title>WGS of actinomycetes isolated from Thailand.</title>
        <authorList>
            <person name="Thawai C."/>
        </authorList>
    </citation>
    <scope>NUCLEOTIDE SEQUENCE [LARGE SCALE GENOMIC DNA]</scope>
    <source>
        <strain evidence="6 7">CA3R110</strain>
    </source>
</reference>
<feature type="transmembrane region" description="Helical" evidence="5">
    <location>
        <begin position="47"/>
        <end position="67"/>
    </location>
</feature>
<sequence length="91" mass="9394">QLALVELFPVGVRSSASGLGYNVAYALFGGTAPYIATWLVGNGHSSWPGFYLSTLCCLSVVAAALGIGNRVRSNSESVETVGSDISPQRAS</sequence>
<evidence type="ECO:0000256" key="5">
    <source>
        <dbReference type="SAM" id="Phobius"/>
    </source>
</evidence>
<keyword evidence="3" id="KW-1003">Cell membrane</keyword>
<keyword evidence="4" id="KW-0769">Symport</keyword>
<comment type="caution">
    <text evidence="6">The sequence shown here is derived from an EMBL/GenBank/DDBJ whole genome shotgun (WGS) entry which is preliminary data.</text>
</comment>
<comment type="subcellular location">
    <subcellularLocation>
        <location evidence="1">Cell membrane</location>
        <topology evidence="1">Multi-pass membrane protein</topology>
    </subcellularLocation>
</comment>
<evidence type="ECO:0000256" key="4">
    <source>
        <dbReference type="ARBA" id="ARBA00022847"/>
    </source>
</evidence>
<dbReference type="PANTHER" id="PTHR43528:SF1">
    <property type="entry name" value="ALPHA-KETOGLUTARATE PERMEASE"/>
    <property type="match status" value="1"/>
</dbReference>
<evidence type="ECO:0000256" key="2">
    <source>
        <dbReference type="ARBA" id="ARBA00022448"/>
    </source>
</evidence>
<dbReference type="InterPro" id="IPR036259">
    <property type="entry name" value="MFS_trans_sf"/>
</dbReference>
<name>A0ABS1Q8T2_9ACTN</name>
<gene>
    <name evidence="6" type="ORF">JK364_54040</name>
</gene>
<dbReference type="Proteomes" id="UP000621510">
    <property type="component" value="Unassembled WGS sequence"/>
</dbReference>
<accession>A0ABS1Q8T2</accession>